<feature type="transmembrane region" description="Helical" evidence="6">
    <location>
        <begin position="146"/>
        <end position="166"/>
    </location>
</feature>
<evidence type="ECO:0000256" key="6">
    <source>
        <dbReference type="SAM" id="Phobius"/>
    </source>
</evidence>
<keyword evidence="5 6" id="KW-0472">Membrane</keyword>
<evidence type="ECO:0000256" key="2">
    <source>
        <dbReference type="ARBA" id="ARBA00022475"/>
    </source>
</evidence>
<gene>
    <name evidence="7" type="primary">yjeH</name>
    <name evidence="7" type="ORF">QS748_08210</name>
</gene>
<keyword evidence="3 6" id="KW-0812">Transmembrane</keyword>
<evidence type="ECO:0000256" key="3">
    <source>
        <dbReference type="ARBA" id="ARBA00022692"/>
    </source>
</evidence>
<feature type="transmembrane region" description="Helical" evidence="6">
    <location>
        <begin position="43"/>
        <end position="62"/>
    </location>
</feature>
<dbReference type="NCBIfam" id="NF008245">
    <property type="entry name" value="PRK11021.1"/>
    <property type="match status" value="1"/>
</dbReference>
<name>A0AA90P193_9GAMM</name>
<dbReference type="GO" id="GO:0005886">
    <property type="term" value="C:plasma membrane"/>
    <property type="evidence" value="ECO:0007669"/>
    <property type="project" value="UniProtKB-SubCell"/>
</dbReference>
<dbReference type="EMBL" id="JASXSV010000010">
    <property type="protein sequence ID" value="MDP0589166.1"/>
    <property type="molecule type" value="Genomic_DNA"/>
</dbReference>
<dbReference type="PANTHER" id="PTHR42770:SF13">
    <property type="entry name" value="L-METHIONINE_BRANCHED-CHAIN AMINO ACID EXPORTER YJEH"/>
    <property type="match status" value="1"/>
</dbReference>
<feature type="transmembrane region" description="Helical" evidence="6">
    <location>
        <begin position="219"/>
        <end position="245"/>
    </location>
</feature>
<feature type="transmembrane region" description="Helical" evidence="6">
    <location>
        <begin position="377"/>
        <end position="393"/>
    </location>
</feature>
<dbReference type="Pfam" id="PF13520">
    <property type="entry name" value="AA_permease_2"/>
    <property type="match status" value="1"/>
</dbReference>
<reference evidence="7 8" key="1">
    <citation type="journal article" date="2023" name="bioRxiv">
        <title>An intranuclear bacterial parasite of deep-sea mussels expresses apoptosis inhibitors acquired from its host.</title>
        <authorList>
            <person name="Gonzalez Porras M.A."/>
            <person name="Assie A."/>
            <person name="Tietjen M."/>
            <person name="Violette M."/>
            <person name="Kleiner M."/>
            <person name="Gruber-Vodicka H."/>
            <person name="Dubilier N."/>
            <person name="Leisch N."/>
        </authorList>
    </citation>
    <scope>NUCLEOTIDE SEQUENCE [LARGE SCALE GENOMIC DNA]</scope>
    <source>
        <strain evidence="7">IAP13</strain>
    </source>
</reference>
<feature type="transmembrane region" description="Helical" evidence="6">
    <location>
        <begin position="120"/>
        <end position="139"/>
    </location>
</feature>
<dbReference type="InterPro" id="IPR002293">
    <property type="entry name" value="AA/rel_permease1"/>
</dbReference>
<dbReference type="PANTHER" id="PTHR42770">
    <property type="entry name" value="AMINO ACID TRANSPORTER-RELATED"/>
    <property type="match status" value="1"/>
</dbReference>
<dbReference type="PIRSF" id="PIRSF006060">
    <property type="entry name" value="AA_transporter"/>
    <property type="match status" value="1"/>
</dbReference>
<dbReference type="GO" id="GO:0022857">
    <property type="term" value="F:transmembrane transporter activity"/>
    <property type="evidence" value="ECO:0007669"/>
    <property type="project" value="InterPro"/>
</dbReference>
<feature type="transmembrane region" description="Helical" evidence="6">
    <location>
        <begin position="352"/>
        <end position="370"/>
    </location>
</feature>
<comment type="caution">
    <text evidence="7">The sequence shown here is derived from an EMBL/GenBank/DDBJ whole genome shotgun (WGS) entry which is preliminary data.</text>
</comment>
<keyword evidence="8" id="KW-1185">Reference proteome</keyword>
<keyword evidence="4 6" id="KW-1133">Transmembrane helix</keyword>
<accession>A0AA90P193</accession>
<feature type="transmembrane region" description="Helical" evidence="6">
    <location>
        <begin position="257"/>
        <end position="287"/>
    </location>
</feature>
<evidence type="ECO:0000313" key="8">
    <source>
        <dbReference type="Proteomes" id="UP001178148"/>
    </source>
</evidence>
<organism evidence="7 8">
    <name type="scientific">Candidatus Endonucleibacter bathymodioli</name>
    <dbReference type="NCBI Taxonomy" id="539814"/>
    <lineage>
        <taxon>Bacteria</taxon>
        <taxon>Pseudomonadati</taxon>
        <taxon>Pseudomonadota</taxon>
        <taxon>Gammaproteobacteria</taxon>
        <taxon>Oceanospirillales</taxon>
        <taxon>Endozoicomonadaceae</taxon>
        <taxon>Candidatus Endonucleibacter</taxon>
    </lineage>
</organism>
<sequence length="439" mass="47001">MNRLNKDLGIFRGAGLMSTSLLGAGVFVVPALAATIAERWSILAWGLLILLVIPVALTFAMLGRKYPHAGGAAHFVGLAMGHRLEKLTAFLFLASIPVAIPAGLILATGFWTALFELSSLSIFAIKLGILASILILGFGGTRFFGSLQLCIALLIIGLMAFLWYGGDIQLSDFSLPLDDYSSMKSIIPALAVMFWCFVGIEAFIHMGEEFKRPDRDLPIALLLGVLIAGLVYGICSVAVIKFSAYGCEADNAGSVPAMIGCVLGVIGKWIAAIVGFLTCFASINMYIQSFAKLLWSMADEGFLNFPGSRKLSLLSARKVPVTALLVVIIASTLSASISHYMNASLENLICSANGNFIAVYILAMLAGVKLLSGTQKILAVISLLLCLLILAALGTDAAYMVTVAMLFLCLDWLSIRSMTVKTECFLDETCRNRNLGGWR</sequence>
<dbReference type="Gene3D" id="1.20.1740.10">
    <property type="entry name" value="Amino acid/polyamine transporter I"/>
    <property type="match status" value="1"/>
</dbReference>
<evidence type="ECO:0000256" key="1">
    <source>
        <dbReference type="ARBA" id="ARBA00004651"/>
    </source>
</evidence>
<dbReference type="InterPro" id="IPR050367">
    <property type="entry name" value="APC_superfamily"/>
</dbReference>
<evidence type="ECO:0000256" key="4">
    <source>
        <dbReference type="ARBA" id="ARBA00022989"/>
    </source>
</evidence>
<comment type="subcellular location">
    <subcellularLocation>
        <location evidence="1">Cell membrane</location>
        <topology evidence="1">Multi-pass membrane protein</topology>
    </subcellularLocation>
</comment>
<feature type="transmembrane region" description="Helical" evidence="6">
    <location>
        <begin position="319"/>
        <end position="340"/>
    </location>
</feature>
<evidence type="ECO:0000256" key="5">
    <source>
        <dbReference type="ARBA" id="ARBA00023136"/>
    </source>
</evidence>
<feature type="transmembrane region" description="Helical" evidence="6">
    <location>
        <begin position="90"/>
        <end position="114"/>
    </location>
</feature>
<keyword evidence="2" id="KW-1003">Cell membrane</keyword>
<evidence type="ECO:0000313" key="7">
    <source>
        <dbReference type="EMBL" id="MDP0589166.1"/>
    </source>
</evidence>
<feature type="transmembrane region" description="Helical" evidence="6">
    <location>
        <begin position="186"/>
        <end position="207"/>
    </location>
</feature>
<dbReference type="Proteomes" id="UP001178148">
    <property type="component" value="Unassembled WGS sequence"/>
</dbReference>
<dbReference type="AlphaFoldDB" id="A0AA90P193"/>
<proteinExistence type="predicted"/>
<protein>
    <submittedName>
        <fullName evidence="7">L-methionine/branched-chain amino acid transporter</fullName>
    </submittedName>
</protein>